<evidence type="ECO:0000313" key="1">
    <source>
        <dbReference type="EMBL" id="VWQ33173.1"/>
    </source>
</evidence>
<sequence>VLSSKQIRNGKSLGVEQYLTQVLGDSKEGVTFALPSFPFKIPNPMKVAHRNLDAGELLCLRRLHYINSIVQMLMDVPSSFVIISDGKIYSDICDIDASEYKQYTSDARRAIAKMGLADELKYVDMLDTVIGDRLEEYQATLNVVSTEIAKWWEKNRETARVKYLISNMSANVNTFTEDYSLMRSCGNGVIPDALWNQYKKLVNDKAESKAREFMCKLVTLRIMDAVPNRYPGSVRATVHPKEGQFGIHLVNASTFVFPWQGTTLRKTGDKFRVVPTQTAWDSAKYEIRDSETNNILYYSEIPADTRGGF</sequence>
<dbReference type="AlphaFoldDB" id="A0A8U0L8V3"/>
<organism evidence="1 2">
    <name type="scientific">Bifidobacterium longum subsp. infantis</name>
    <dbReference type="NCBI Taxonomy" id="1682"/>
    <lineage>
        <taxon>Bacteria</taxon>
        <taxon>Bacillati</taxon>
        <taxon>Actinomycetota</taxon>
        <taxon>Actinomycetes</taxon>
        <taxon>Bifidobacteriales</taxon>
        <taxon>Bifidobacteriaceae</taxon>
        <taxon>Bifidobacterium</taxon>
    </lineage>
</organism>
<name>A0A8U0L8V3_BIFLI</name>
<dbReference type="Pfam" id="PF05141">
    <property type="entry name" value="DIT1_PvcA"/>
    <property type="match status" value="1"/>
</dbReference>
<accession>A0A8U0L8V3</accession>
<proteinExistence type="predicted"/>
<dbReference type="Proteomes" id="UP000494246">
    <property type="component" value="Unassembled WGS sequence"/>
</dbReference>
<evidence type="ECO:0000313" key="2">
    <source>
        <dbReference type="Proteomes" id="UP000494246"/>
    </source>
</evidence>
<protein>
    <submittedName>
        <fullName evidence="1">Pyoverdine/dityrosine biosynthesis protein</fullName>
    </submittedName>
</protein>
<comment type="caution">
    <text evidence="1">The sequence shown here is derived from an EMBL/GenBank/DDBJ whole genome shotgun (WGS) entry which is preliminary data.</text>
</comment>
<feature type="non-terminal residue" evidence="1">
    <location>
        <position position="1"/>
    </location>
</feature>
<dbReference type="InterPro" id="IPR007817">
    <property type="entry name" value="Isocyanide_synthase_DIT1"/>
</dbReference>
<dbReference type="PANTHER" id="PTHR37285:SF5">
    <property type="entry name" value="SPORE WALL MATURATION PROTEIN DIT1"/>
    <property type="match status" value="1"/>
</dbReference>
<reference evidence="1 2" key="1">
    <citation type="submission" date="2019-10" db="EMBL/GenBank/DDBJ databases">
        <authorList>
            <consortium name="Melissa Lawson"/>
            <person name="O'neill I."/>
        </authorList>
    </citation>
    <scope>NUCLEOTIDE SEQUENCE [LARGE SCALE GENOMIC DNA]</scope>
    <source>
        <strain evidence="1">LH_23</strain>
    </source>
</reference>
<dbReference type="PANTHER" id="PTHR37285">
    <property type="entry name" value="SPORE WALL MATURATION PROTEIN DIT1"/>
    <property type="match status" value="1"/>
</dbReference>
<gene>
    <name evidence="1" type="ORF">BIFLH23_00349</name>
</gene>
<dbReference type="EMBL" id="CABWKH010000001">
    <property type="protein sequence ID" value="VWQ33173.1"/>
    <property type="molecule type" value="Genomic_DNA"/>
</dbReference>